<accession>A0A2S9RRM0</accession>
<dbReference type="Proteomes" id="UP000238532">
    <property type="component" value="Unassembled WGS sequence"/>
</dbReference>
<sequence length="121" mass="13514">MNKLKMTVTTTLLGLSLMSLSTYSYELTLEQSNIQVAMSGRVKQAALEMGAGNYSKAIEYAEPVANAPITEFNQEIISSAQFTLGYSYLAKKNKKKAILWFQKSCKNGYSYGCEMLEKIKK</sequence>
<protein>
    <submittedName>
        <fullName evidence="1">Uncharacterized protein</fullName>
    </submittedName>
</protein>
<dbReference type="AlphaFoldDB" id="A0A2S9RRM0"/>
<evidence type="ECO:0000313" key="1">
    <source>
        <dbReference type="EMBL" id="PRJ64425.1"/>
    </source>
</evidence>
<gene>
    <name evidence="1" type="ORF">BV102_00990</name>
</gene>
<reference evidence="1 2" key="1">
    <citation type="submission" date="2017-04" db="EMBL/GenBank/DDBJ databases">
        <title>Haemophilus influenzae in COPD genome sequencing project.</title>
        <authorList>
            <person name="Murphy T.F."/>
            <person name="Kong Y."/>
            <person name="Nadendla S."/>
            <person name="Tettelin H."/>
            <person name="Pettigrew M."/>
        </authorList>
    </citation>
    <scope>NUCLEOTIDE SEQUENCE [LARGE SCALE GENOMIC DNA]</scope>
    <source>
        <strain evidence="1 2">56P127H1</strain>
    </source>
</reference>
<comment type="caution">
    <text evidence="1">The sequence shown here is derived from an EMBL/GenBank/DDBJ whole genome shotgun (WGS) entry which is preliminary data.</text>
</comment>
<dbReference type="SUPFAM" id="SSF81901">
    <property type="entry name" value="HCP-like"/>
    <property type="match status" value="1"/>
</dbReference>
<evidence type="ECO:0000313" key="2">
    <source>
        <dbReference type="Proteomes" id="UP000238532"/>
    </source>
</evidence>
<name>A0A2S9RRM0_HAEIF</name>
<dbReference type="RefSeq" id="WP_105875789.1">
    <property type="nucleotide sequence ID" value="NZ_CP135761.1"/>
</dbReference>
<dbReference type="InterPro" id="IPR006597">
    <property type="entry name" value="Sel1-like"/>
</dbReference>
<dbReference type="Gene3D" id="1.25.40.10">
    <property type="entry name" value="Tetratricopeptide repeat domain"/>
    <property type="match status" value="1"/>
</dbReference>
<dbReference type="EMBL" id="NEBY01000114">
    <property type="protein sequence ID" value="PRJ64425.1"/>
    <property type="molecule type" value="Genomic_DNA"/>
</dbReference>
<proteinExistence type="predicted"/>
<organism evidence="1 2">
    <name type="scientific">Haemophilus influenzae</name>
    <dbReference type="NCBI Taxonomy" id="727"/>
    <lineage>
        <taxon>Bacteria</taxon>
        <taxon>Pseudomonadati</taxon>
        <taxon>Pseudomonadota</taxon>
        <taxon>Gammaproteobacteria</taxon>
        <taxon>Pasteurellales</taxon>
        <taxon>Pasteurellaceae</taxon>
        <taxon>Haemophilus</taxon>
    </lineage>
</organism>
<dbReference type="InterPro" id="IPR011990">
    <property type="entry name" value="TPR-like_helical_dom_sf"/>
</dbReference>
<dbReference type="SMART" id="SM00671">
    <property type="entry name" value="SEL1"/>
    <property type="match status" value="1"/>
</dbReference>